<keyword evidence="6 12" id="KW-0479">Metal-binding</keyword>
<keyword evidence="14" id="KW-0732">Signal</keyword>
<feature type="signal peptide" evidence="14">
    <location>
        <begin position="1"/>
        <end position="23"/>
    </location>
</feature>
<comment type="similarity">
    <text evidence="3 13">Belongs to the cytochrome P450 family.</text>
</comment>
<keyword evidence="8 13" id="KW-0560">Oxidoreductase</keyword>
<protein>
    <submittedName>
        <fullName evidence="15">Cytochrome P450 CYP76T27</fullName>
    </submittedName>
</protein>
<proteinExistence type="evidence at transcript level"/>
<keyword evidence="4 12" id="KW-0349">Heme</keyword>
<comment type="cofactor">
    <cofactor evidence="1 12">
        <name>heme</name>
        <dbReference type="ChEBI" id="CHEBI:30413"/>
    </cofactor>
</comment>
<dbReference type="InterPro" id="IPR001128">
    <property type="entry name" value="Cyt_P450"/>
</dbReference>
<evidence type="ECO:0000256" key="8">
    <source>
        <dbReference type="ARBA" id="ARBA00023002"/>
    </source>
</evidence>
<dbReference type="InterPro" id="IPR002401">
    <property type="entry name" value="Cyt_P450_E_grp-I"/>
</dbReference>
<dbReference type="Pfam" id="PF00067">
    <property type="entry name" value="p450"/>
    <property type="match status" value="1"/>
</dbReference>
<evidence type="ECO:0000256" key="12">
    <source>
        <dbReference type="PIRSR" id="PIRSR602401-1"/>
    </source>
</evidence>
<evidence type="ECO:0000256" key="1">
    <source>
        <dbReference type="ARBA" id="ARBA00001971"/>
    </source>
</evidence>
<keyword evidence="10 13" id="KW-0503">Monooxygenase</keyword>
<dbReference type="PANTHER" id="PTHR47950">
    <property type="entry name" value="CYTOCHROME P450, FAMILY 76, SUBFAMILY C, POLYPEPTIDE 5-RELATED"/>
    <property type="match status" value="1"/>
</dbReference>
<dbReference type="GO" id="GO:0016712">
    <property type="term" value="F:oxidoreductase activity, acting on paired donors, with incorporation or reduction of molecular oxygen, reduced flavin or flavoprotein as one donor, and incorporation of one atom of oxygen"/>
    <property type="evidence" value="ECO:0007669"/>
    <property type="project" value="UniProtKB-ARBA"/>
</dbReference>
<evidence type="ECO:0000256" key="10">
    <source>
        <dbReference type="ARBA" id="ARBA00023033"/>
    </source>
</evidence>
<evidence type="ECO:0000256" key="13">
    <source>
        <dbReference type="RuleBase" id="RU000461"/>
    </source>
</evidence>
<dbReference type="GO" id="GO:0020037">
    <property type="term" value="F:heme binding"/>
    <property type="evidence" value="ECO:0007669"/>
    <property type="project" value="InterPro"/>
</dbReference>
<dbReference type="FunFam" id="1.10.630.10:FF:000007">
    <property type="entry name" value="Cytochrome P450 76C4"/>
    <property type="match status" value="1"/>
</dbReference>
<evidence type="ECO:0000256" key="5">
    <source>
        <dbReference type="ARBA" id="ARBA00022692"/>
    </source>
</evidence>
<dbReference type="PRINTS" id="PR00463">
    <property type="entry name" value="EP450I"/>
</dbReference>
<evidence type="ECO:0000256" key="9">
    <source>
        <dbReference type="ARBA" id="ARBA00023004"/>
    </source>
</evidence>
<keyword evidence="11" id="KW-0472">Membrane</keyword>
<comment type="subcellular location">
    <subcellularLocation>
        <location evidence="2">Membrane</location>
        <topology evidence="2">Single-pass membrane protein</topology>
    </subcellularLocation>
</comment>
<evidence type="ECO:0000256" key="3">
    <source>
        <dbReference type="ARBA" id="ARBA00010617"/>
    </source>
</evidence>
<sequence length="486" mass="54972">MMEFASFMLLLCIAFSCFHLLNSKLRQRRSLPGPYPFPIIGNIHQLGPKPHQSLTNLSKIYGPLMHLKLGSVPIIVVSSPEIARQILQRHDQAFPGRMTTAATKALRHHLFSVACLPAGSSQWRILRKLCREEMFSTPRLDAGRALRRRQLQKLLDYVDKCCVDRKAVDINEAAFVTSLNLISNTLFSMDFADYYGQGLSHELKEIVHGLMRAFGSFNVSDYFPMVGVFDPQRIKRDAGSYMGRLMVVFDGIIDRREESPEKKDDLLEALMARQNHSELSRDDIKHLLLDLFVAGTDTTSSTVEWAMTELMRNPHILSKAKTELQIILGQNKAVLQESDISKLPYLQALVKETFRYHPPGPFIARQKDGDDAEIGGHLVPGNAVVLINIWAIGRDSRIWGNPDAFQPERFLDGDIDVKGQDFELIPFGAGRRICPAHALAHRMLHLMLAAFIHNFDWRVENQVDVTEKFGLSLQKALPLKAMPIKL</sequence>
<dbReference type="SUPFAM" id="SSF48264">
    <property type="entry name" value="Cytochrome P450"/>
    <property type="match status" value="1"/>
</dbReference>
<accession>A0A0B4VSE2</accession>
<feature type="chain" id="PRO_5002098127" evidence="14">
    <location>
        <begin position="24"/>
        <end position="486"/>
    </location>
</feature>
<evidence type="ECO:0000256" key="7">
    <source>
        <dbReference type="ARBA" id="ARBA00022989"/>
    </source>
</evidence>
<dbReference type="PRINTS" id="PR00385">
    <property type="entry name" value="P450"/>
</dbReference>
<dbReference type="AlphaFoldDB" id="A0A0B4VSE2"/>
<dbReference type="GO" id="GO:0005506">
    <property type="term" value="F:iron ion binding"/>
    <property type="evidence" value="ECO:0007669"/>
    <property type="project" value="InterPro"/>
</dbReference>
<dbReference type="PANTHER" id="PTHR47950:SF4">
    <property type="entry name" value="GERANIOL 8-HYDROXYLASE-LIKE"/>
    <property type="match status" value="1"/>
</dbReference>
<dbReference type="Gene3D" id="1.10.630.10">
    <property type="entry name" value="Cytochrome P450"/>
    <property type="match status" value="1"/>
</dbReference>
<name>A0A0B4VSE2_SALMI</name>
<keyword evidence="7" id="KW-1133">Transmembrane helix</keyword>
<dbReference type="EMBL" id="KP337692">
    <property type="protein sequence ID" value="AJD25186.1"/>
    <property type="molecule type" value="mRNA"/>
</dbReference>
<evidence type="ECO:0000256" key="6">
    <source>
        <dbReference type="ARBA" id="ARBA00022723"/>
    </source>
</evidence>
<evidence type="ECO:0000313" key="15">
    <source>
        <dbReference type="EMBL" id="AJD25186.1"/>
    </source>
</evidence>
<dbReference type="CDD" id="cd11073">
    <property type="entry name" value="CYP76-like"/>
    <property type="match status" value="1"/>
</dbReference>
<keyword evidence="9 12" id="KW-0408">Iron</keyword>
<dbReference type="InterPro" id="IPR036396">
    <property type="entry name" value="Cyt_P450_sf"/>
</dbReference>
<evidence type="ECO:0000256" key="14">
    <source>
        <dbReference type="SAM" id="SignalP"/>
    </source>
</evidence>
<evidence type="ECO:0000256" key="2">
    <source>
        <dbReference type="ARBA" id="ARBA00004167"/>
    </source>
</evidence>
<dbReference type="GO" id="GO:0016020">
    <property type="term" value="C:membrane"/>
    <property type="evidence" value="ECO:0007669"/>
    <property type="project" value="UniProtKB-SubCell"/>
</dbReference>
<dbReference type="GO" id="GO:0016114">
    <property type="term" value="P:terpenoid biosynthetic process"/>
    <property type="evidence" value="ECO:0007669"/>
    <property type="project" value="UniProtKB-ARBA"/>
</dbReference>
<evidence type="ECO:0000256" key="11">
    <source>
        <dbReference type="ARBA" id="ARBA00023136"/>
    </source>
</evidence>
<feature type="binding site" description="axial binding residue" evidence="12">
    <location>
        <position position="434"/>
    </location>
    <ligand>
        <name>heme</name>
        <dbReference type="ChEBI" id="CHEBI:30413"/>
    </ligand>
    <ligandPart>
        <name>Fe</name>
        <dbReference type="ChEBI" id="CHEBI:18248"/>
    </ligandPart>
</feature>
<evidence type="ECO:0000256" key="4">
    <source>
        <dbReference type="ARBA" id="ARBA00022617"/>
    </source>
</evidence>
<dbReference type="InterPro" id="IPR017972">
    <property type="entry name" value="Cyt_P450_CS"/>
</dbReference>
<reference evidence="15" key="1">
    <citation type="journal article" date="2014" name="PLoS ONE">
        <title>Computational identification and systematic classification of novel Cytochrome P450 genes in Salvia miltiorrhiza.</title>
        <authorList>
            <person name="Chen H."/>
            <person name="Wu B."/>
            <person name="Nelson D.R."/>
            <person name="Wu K."/>
            <person name="Liu C."/>
        </authorList>
    </citation>
    <scope>NUCLEOTIDE SEQUENCE</scope>
</reference>
<organism evidence="15">
    <name type="scientific">Salvia miltiorrhiza</name>
    <name type="common">Chinese sage</name>
    <dbReference type="NCBI Taxonomy" id="226208"/>
    <lineage>
        <taxon>Eukaryota</taxon>
        <taxon>Viridiplantae</taxon>
        <taxon>Streptophyta</taxon>
        <taxon>Embryophyta</taxon>
        <taxon>Tracheophyta</taxon>
        <taxon>Spermatophyta</taxon>
        <taxon>Magnoliopsida</taxon>
        <taxon>eudicotyledons</taxon>
        <taxon>Gunneridae</taxon>
        <taxon>Pentapetalae</taxon>
        <taxon>asterids</taxon>
        <taxon>lamiids</taxon>
        <taxon>Lamiales</taxon>
        <taxon>Lamiaceae</taxon>
        <taxon>Nepetoideae</taxon>
        <taxon>Mentheae</taxon>
        <taxon>Salviinae</taxon>
        <taxon>Salvia</taxon>
        <taxon>Salvia incertae sedis</taxon>
    </lineage>
</organism>
<keyword evidence="5" id="KW-0812">Transmembrane</keyword>
<dbReference type="PROSITE" id="PS00086">
    <property type="entry name" value="CYTOCHROME_P450"/>
    <property type="match status" value="1"/>
</dbReference>